<accession>A0ABU5SAI3</accession>
<dbReference type="NCBIfam" id="TIGR01200">
    <property type="entry name" value="GLPGLI"/>
    <property type="match status" value="1"/>
</dbReference>
<sequence>MKTLLFVLLLLPNFSFCQNLNIEFAVKYKNSSYRNELIIGDSITLWKDMPSEESTNVLDKAFFVKNHFNKTIYLSDFIFNKTFYVKDSLNNMKWELTNGTKIVLNQKCNAAITHFRGRKYIVYYAVNLPYSNGPWKFGGLPGLILEVKSDDDLYQFVAVKIIKNYTTSFKPANITNYKFISWDDFVSKFIITVDNTVKMVRTNADSDSKGYVKIDAPEIIYPKAQEGTGIEY</sequence>
<evidence type="ECO:0000313" key="3">
    <source>
        <dbReference type="Proteomes" id="UP001303899"/>
    </source>
</evidence>
<comment type="caution">
    <text evidence="2">The sequence shown here is derived from an EMBL/GenBank/DDBJ whole genome shotgun (WGS) entry which is preliminary data.</text>
</comment>
<dbReference type="Pfam" id="PF22252">
    <property type="entry name" value="PNGase_F-II_N"/>
    <property type="match status" value="1"/>
</dbReference>
<gene>
    <name evidence="2" type="ORF">VB776_21200</name>
</gene>
<reference evidence="2 3" key="1">
    <citation type="submission" date="2023-12" db="EMBL/GenBank/DDBJ databases">
        <title>Novel species of the genus Arcicella isolated from rivers.</title>
        <authorList>
            <person name="Lu H."/>
        </authorList>
    </citation>
    <scope>NUCLEOTIDE SEQUENCE [LARGE SCALE GENOMIC DNA]</scope>
    <source>
        <strain evidence="2 3">DC2W</strain>
    </source>
</reference>
<evidence type="ECO:0000256" key="1">
    <source>
        <dbReference type="SAM" id="SignalP"/>
    </source>
</evidence>
<keyword evidence="3" id="KW-1185">Reference proteome</keyword>
<name>A0ABU5SAI3_9BACT</name>
<keyword evidence="1" id="KW-0732">Signal</keyword>
<dbReference type="InterPro" id="IPR005901">
    <property type="entry name" value="GLPGLI"/>
</dbReference>
<protein>
    <submittedName>
        <fullName evidence="2">GLPGLI family protein</fullName>
    </submittedName>
</protein>
<feature type="signal peptide" evidence="1">
    <location>
        <begin position="1"/>
        <end position="17"/>
    </location>
</feature>
<dbReference type="Proteomes" id="UP001303899">
    <property type="component" value="Unassembled WGS sequence"/>
</dbReference>
<organism evidence="2 3">
    <name type="scientific">Arcicella gelida</name>
    <dbReference type="NCBI Taxonomy" id="2984195"/>
    <lineage>
        <taxon>Bacteria</taxon>
        <taxon>Pseudomonadati</taxon>
        <taxon>Bacteroidota</taxon>
        <taxon>Cytophagia</taxon>
        <taxon>Cytophagales</taxon>
        <taxon>Flectobacillaceae</taxon>
        <taxon>Arcicella</taxon>
    </lineage>
</organism>
<dbReference type="EMBL" id="JAYGIL010000036">
    <property type="protein sequence ID" value="MEA5405470.1"/>
    <property type="molecule type" value="Genomic_DNA"/>
</dbReference>
<proteinExistence type="predicted"/>
<evidence type="ECO:0000313" key="2">
    <source>
        <dbReference type="EMBL" id="MEA5405470.1"/>
    </source>
</evidence>
<dbReference type="RefSeq" id="WP_323698875.1">
    <property type="nucleotide sequence ID" value="NZ_JAYGIL010000036.1"/>
</dbReference>
<feature type="chain" id="PRO_5045097292" evidence="1">
    <location>
        <begin position="18"/>
        <end position="232"/>
    </location>
</feature>